<comment type="catalytic activity">
    <reaction evidence="26">
        <text>a ubiquinone + n Na(+)(in) + NADH + H(+) = a ubiquinol + n Na(+)(out) + NAD(+)</text>
        <dbReference type="Rhea" id="RHEA:47748"/>
        <dbReference type="Rhea" id="RHEA-COMP:9565"/>
        <dbReference type="Rhea" id="RHEA-COMP:9566"/>
        <dbReference type="ChEBI" id="CHEBI:15378"/>
        <dbReference type="ChEBI" id="CHEBI:16389"/>
        <dbReference type="ChEBI" id="CHEBI:17976"/>
        <dbReference type="ChEBI" id="CHEBI:29101"/>
        <dbReference type="ChEBI" id="CHEBI:57540"/>
        <dbReference type="ChEBI" id="CHEBI:57945"/>
        <dbReference type="EC" id="7.2.1.1"/>
    </reaction>
</comment>
<feature type="domain" description="FAD-binding FR-type" evidence="28">
    <location>
        <begin position="128"/>
        <end position="268"/>
    </location>
</feature>
<dbReference type="InterPro" id="IPR036010">
    <property type="entry name" value="2Fe-2S_ferredoxin-like_sf"/>
</dbReference>
<evidence type="ECO:0000313" key="29">
    <source>
        <dbReference type="EMBL" id="SFZ84523.1"/>
    </source>
</evidence>
<dbReference type="EMBL" id="FPKU01000002">
    <property type="protein sequence ID" value="SFZ84523.1"/>
    <property type="molecule type" value="Genomic_DNA"/>
</dbReference>
<reference evidence="29 30" key="1">
    <citation type="submission" date="2016-11" db="EMBL/GenBank/DDBJ databases">
        <authorList>
            <person name="Jaros S."/>
            <person name="Januszkiewicz K."/>
            <person name="Wedrychowicz H."/>
        </authorList>
    </citation>
    <scope>NUCLEOTIDE SEQUENCE [LARGE SCALE GENOMIC DNA]</scope>
    <source>
        <strain evidence="29 30">ATCC 23634</strain>
    </source>
</reference>
<dbReference type="GO" id="GO:0005886">
    <property type="term" value="C:plasma membrane"/>
    <property type="evidence" value="ECO:0007669"/>
    <property type="project" value="UniProtKB-SubCell"/>
</dbReference>
<dbReference type="InterPro" id="IPR001041">
    <property type="entry name" value="2Fe-2S_ferredoxin-type"/>
</dbReference>
<keyword evidence="13" id="KW-0479">Metal-binding</keyword>
<dbReference type="GO" id="GO:0006814">
    <property type="term" value="P:sodium ion transport"/>
    <property type="evidence" value="ECO:0007669"/>
    <property type="project" value="UniProtKB-KW"/>
</dbReference>
<dbReference type="CDD" id="cd06188">
    <property type="entry name" value="NADH_quinone_reductase"/>
    <property type="match status" value="1"/>
</dbReference>
<dbReference type="PANTHER" id="PTHR43644">
    <property type="entry name" value="NA(+)-TRANSLOCATING NADH-QUINONE REDUCTASE SUBUNIT"/>
    <property type="match status" value="1"/>
</dbReference>
<dbReference type="InterPro" id="IPR017938">
    <property type="entry name" value="Riboflavin_synthase-like_b-brl"/>
</dbReference>
<dbReference type="InterPro" id="IPR017927">
    <property type="entry name" value="FAD-bd_FR_type"/>
</dbReference>
<dbReference type="GO" id="GO:0016655">
    <property type="term" value="F:oxidoreductase activity, acting on NAD(P)H, quinone or similar compound as acceptor"/>
    <property type="evidence" value="ECO:0007669"/>
    <property type="project" value="InterPro"/>
</dbReference>
<feature type="domain" description="2Fe-2S ferredoxin-type" evidence="27">
    <location>
        <begin position="33"/>
        <end position="125"/>
    </location>
</feature>
<dbReference type="Pfam" id="PF00111">
    <property type="entry name" value="Fer2"/>
    <property type="match status" value="1"/>
</dbReference>
<evidence type="ECO:0000256" key="7">
    <source>
        <dbReference type="ARBA" id="ARBA00019729"/>
    </source>
</evidence>
<evidence type="ECO:0000256" key="9">
    <source>
        <dbReference type="ARBA" id="ARBA00022475"/>
    </source>
</evidence>
<evidence type="ECO:0000256" key="4">
    <source>
        <dbReference type="ARBA" id="ARBA00005570"/>
    </source>
</evidence>
<keyword evidence="17" id="KW-0411">Iron-sulfur</keyword>
<keyword evidence="12" id="KW-0001">2Fe-2S</keyword>
<keyword evidence="30" id="KW-1185">Reference proteome</keyword>
<protein>
    <recommendedName>
        <fullName evidence="7">Na(+)-translocating NADH-quinone reductase subunit F</fullName>
        <ecNumber evidence="6">7.2.1.1</ecNumber>
    </recommendedName>
    <alternativeName>
        <fullName evidence="25">NQR complex subunit F</fullName>
    </alternativeName>
    <alternativeName>
        <fullName evidence="24">NQR-1 subunit F</fullName>
    </alternativeName>
</protein>
<evidence type="ECO:0000256" key="2">
    <source>
        <dbReference type="ARBA" id="ARBA00002972"/>
    </source>
</evidence>
<evidence type="ECO:0000256" key="3">
    <source>
        <dbReference type="ARBA" id="ARBA00004533"/>
    </source>
</evidence>
<evidence type="ECO:0000256" key="25">
    <source>
        <dbReference type="ARBA" id="ARBA00030787"/>
    </source>
</evidence>
<dbReference type="RefSeq" id="WP_084603435.1">
    <property type="nucleotide sequence ID" value="NZ_FPKU01000002.1"/>
</dbReference>
<dbReference type="GO" id="GO:0046872">
    <property type="term" value="F:metal ion binding"/>
    <property type="evidence" value="ECO:0007669"/>
    <property type="project" value="UniProtKB-KW"/>
</dbReference>
<evidence type="ECO:0000256" key="18">
    <source>
        <dbReference type="ARBA" id="ARBA00023027"/>
    </source>
</evidence>
<keyword evidence="11" id="KW-0285">Flavoprotein</keyword>
<evidence type="ECO:0000256" key="16">
    <source>
        <dbReference type="ARBA" id="ARBA00023004"/>
    </source>
</evidence>
<dbReference type="InterPro" id="IPR039261">
    <property type="entry name" value="FNR_nucleotide-bd"/>
</dbReference>
<dbReference type="InterPro" id="IPR008333">
    <property type="entry name" value="Cbr1-like_FAD-bd_dom"/>
</dbReference>
<evidence type="ECO:0000256" key="19">
    <source>
        <dbReference type="ARBA" id="ARBA00023053"/>
    </source>
</evidence>
<dbReference type="PROSITE" id="PS51384">
    <property type="entry name" value="FAD_FR"/>
    <property type="match status" value="1"/>
</dbReference>
<dbReference type="Proteomes" id="UP000183447">
    <property type="component" value="Unassembled WGS sequence"/>
</dbReference>
<dbReference type="OrthoDB" id="9806195at2"/>
<keyword evidence="15" id="KW-1278">Translocase</keyword>
<evidence type="ECO:0000256" key="8">
    <source>
        <dbReference type="ARBA" id="ARBA00022448"/>
    </source>
</evidence>
<evidence type="ECO:0000256" key="12">
    <source>
        <dbReference type="ARBA" id="ARBA00022714"/>
    </source>
</evidence>
<evidence type="ECO:0000256" key="17">
    <source>
        <dbReference type="ARBA" id="ARBA00023014"/>
    </source>
</evidence>
<dbReference type="SUPFAM" id="SSF54292">
    <property type="entry name" value="2Fe-2S ferredoxin-like"/>
    <property type="match status" value="1"/>
</dbReference>
<dbReference type="FunFam" id="3.40.50.80:FF:000014">
    <property type="entry name" value="Na(+)-translocating NADH-quinone reductase subunit F"/>
    <property type="match status" value="1"/>
</dbReference>
<comment type="function">
    <text evidence="2">NQR complex catalyzes the reduction of ubiquinone-1 to ubiquinol by two successive reactions, coupled with the transport of Na(+) ions from the cytoplasm to the periplasm. The first step is catalyzed by NqrF, which accepts electrons from NADH and reduces ubiquinone-1 to ubisemiquinone by a one-electron transfer pathway.</text>
</comment>
<evidence type="ECO:0000256" key="5">
    <source>
        <dbReference type="ARBA" id="ARBA00011309"/>
    </source>
</evidence>
<dbReference type="GO" id="GO:0051537">
    <property type="term" value="F:2 iron, 2 sulfur cluster binding"/>
    <property type="evidence" value="ECO:0007669"/>
    <property type="project" value="UniProtKB-KW"/>
</dbReference>
<comment type="subcellular location">
    <subcellularLocation>
        <location evidence="3">Cell inner membrane</location>
    </subcellularLocation>
</comment>
<organism evidence="29 30">
    <name type="scientific">Devosia enhydra</name>
    <dbReference type="NCBI Taxonomy" id="665118"/>
    <lineage>
        <taxon>Bacteria</taxon>
        <taxon>Pseudomonadati</taxon>
        <taxon>Pseudomonadota</taxon>
        <taxon>Alphaproteobacteria</taxon>
        <taxon>Hyphomicrobiales</taxon>
        <taxon>Devosiaceae</taxon>
        <taxon>Devosia</taxon>
    </lineage>
</organism>
<dbReference type="SUPFAM" id="SSF52343">
    <property type="entry name" value="Ferredoxin reductase-like, C-terminal NADP-linked domain"/>
    <property type="match status" value="1"/>
</dbReference>
<keyword evidence="9" id="KW-1003">Cell membrane</keyword>
<keyword evidence="19" id="KW-0915">Sodium</keyword>
<dbReference type="PANTHER" id="PTHR43644:SF1">
    <property type="entry name" value="NAD(P)H-FLAVIN REDUCTASE"/>
    <property type="match status" value="1"/>
</dbReference>
<accession>A0A1K2HXP6</accession>
<dbReference type="EC" id="7.2.1.1" evidence="6"/>
<dbReference type="PROSITE" id="PS51085">
    <property type="entry name" value="2FE2S_FER_2"/>
    <property type="match status" value="1"/>
</dbReference>
<dbReference type="Pfam" id="PF00175">
    <property type="entry name" value="NAD_binding_1"/>
    <property type="match status" value="1"/>
</dbReference>
<keyword evidence="16" id="KW-0408">Iron</keyword>
<evidence type="ECO:0000313" key="30">
    <source>
        <dbReference type="Proteomes" id="UP000183447"/>
    </source>
</evidence>
<keyword evidence="14" id="KW-0274">FAD</keyword>
<keyword evidence="10" id="KW-0997">Cell inner membrane</keyword>
<dbReference type="SUPFAM" id="SSF63380">
    <property type="entry name" value="Riboflavin synthase domain-like"/>
    <property type="match status" value="1"/>
</dbReference>
<evidence type="ECO:0000259" key="28">
    <source>
        <dbReference type="PROSITE" id="PS51384"/>
    </source>
</evidence>
<gene>
    <name evidence="29" type="ORF">SAMN02983003_2062</name>
</gene>
<dbReference type="STRING" id="665118.SAMN02983003_2062"/>
<evidence type="ECO:0000259" key="27">
    <source>
        <dbReference type="PROSITE" id="PS51085"/>
    </source>
</evidence>
<dbReference type="Pfam" id="PF00970">
    <property type="entry name" value="FAD_binding_6"/>
    <property type="match status" value="1"/>
</dbReference>
<proteinExistence type="inferred from homology"/>
<dbReference type="InterPro" id="IPR001709">
    <property type="entry name" value="Flavoprot_Pyr_Nucl_cyt_Rdtase"/>
</dbReference>
<evidence type="ECO:0000256" key="14">
    <source>
        <dbReference type="ARBA" id="ARBA00022827"/>
    </source>
</evidence>
<dbReference type="AlphaFoldDB" id="A0A1K2HXP6"/>
<evidence type="ECO:0000256" key="22">
    <source>
        <dbReference type="ARBA" id="ARBA00023136"/>
    </source>
</evidence>
<dbReference type="CDD" id="cd00207">
    <property type="entry name" value="fer2"/>
    <property type="match status" value="1"/>
</dbReference>
<keyword evidence="21 29" id="KW-0830">Ubiquinone</keyword>
<dbReference type="InterPro" id="IPR010205">
    <property type="entry name" value="NqrF"/>
</dbReference>
<sequence>MIDVGLGLLFICLLLVLLAVLLHGAKDLLLPSRPVTITVNGKTSIAGSANLKLLDILNENGVAIPSACAGAGTCGLCRVEGVTGAGAALPTERARLSVADLNSGARLACQVVVRNDVSVTVDEAMMDIESIECRVVSVSALTPLIREIVFELPEGQAFPFRAGGFVQVAAPAYELALSQIDVPEGHRQQWAAMGLDRLVARSTAPISRAYSIASRPQDSGLIVLNIRLATPPPAVAHAPPGVVSSWLFARKPGDTVTLSGPYGHFGAQATDREMIFIGGGVGMAPLRAIIFDQLERLATNRTISFWYGARSQAELFYRDELDDLARRHGNFRWTPALSDPVSGDGWQGPTGFIHDVVYNTYLRDHPAPEACEYYLCGPPLMIEAVRAMLDDCGVEADAIFNDDFGI</sequence>
<evidence type="ECO:0000256" key="1">
    <source>
        <dbReference type="ARBA" id="ARBA00001974"/>
    </source>
</evidence>
<dbReference type="InterPro" id="IPR001433">
    <property type="entry name" value="OxRdtase_FAD/NAD-bd"/>
</dbReference>
<keyword evidence="22" id="KW-0472">Membrane</keyword>
<dbReference type="PRINTS" id="PR00371">
    <property type="entry name" value="FPNCR"/>
</dbReference>
<comment type="cofactor">
    <cofactor evidence="1">
        <name>FAD</name>
        <dbReference type="ChEBI" id="CHEBI:57692"/>
    </cofactor>
</comment>
<dbReference type="Gene3D" id="3.10.20.30">
    <property type="match status" value="1"/>
</dbReference>
<evidence type="ECO:0000256" key="6">
    <source>
        <dbReference type="ARBA" id="ARBA00013099"/>
    </source>
</evidence>
<name>A0A1K2HXP6_9HYPH</name>
<dbReference type="InterPro" id="IPR012675">
    <property type="entry name" value="Beta-grasp_dom_sf"/>
</dbReference>
<evidence type="ECO:0000256" key="24">
    <source>
        <dbReference type="ARBA" id="ARBA00030032"/>
    </source>
</evidence>
<comment type="subunit">
    <text evidence="5">Composed of six subunits; NqrA, NqrB, NqrC, NqrD, NqrE and NqrF.</text>
</comment>
<evidence type="ECO:0000256" key="13">
    <source>
        <dbReference type="ARBA" id="ARBA00022723"/>
    </source>
</evidence>
<keyword evidence="8" id="KW-0813">Transport</keyword>
<dbReference type="Gene3D" id="3.40.50.80">
    <property type="entry name" value="Nucleotide-binding domain of ferredoxin-NADP reductase (FNR) module"/>
    <property type="match status" value="1"/>
</dbReference>
<evidence type="ECO:0000256" key="15">
    <source>
        <dbReference type="ARBA" id="ARBA00022967"/>
    </source>
</evidence>
<evidence type="ECO:0000256" key="11">
    <source>
        <dbReference type="ARBA" id="ARBA00022630"/>
    </source>
</evidence>
<keyword evidence="23" id="KW-0739">Sodium transport</keyword>
<dbReference type="PRINTS" id="PR00406">
    <property type="entry name" value="CYTB5RDTASE"/>
</dbReference>
<keyword evidence="20" id="KW-0406">Ion transport</keyword>
<dbReference type="Gene3D" id="2.40.30.10">
    <property type="entry name" value="Translation factors"/>
    <property type="match status" value="1"/>
</dbReference>
<keyword evidence="18" id="KW-0520">NAD</keyword>
<evidence type="ECO:0000256" key="23">
    <source>
        <dbReference type="ARBA" id="ARBA00023201"/>
    </source>
</evidence>
<evidence type="ECO:0000256" key="10">
    <source>
        <dbReference type="ARBA" id="ARBA00022519"/>
    </source>
</evidence>
<evidence type="ECO:0000256" key="21">
    <source>
        <dbReference type="ARBA" id="ARBA00023075"/>
    </source>
</evidence>
<comment type="similarity">
    <text evidence="4">Belongs to the NqrF family.</text>
</comment>
<dbReference type="NCBIfam" id="TIGR01941">
    <property type="entry name" value="nqrF"/>
    <property type="match status" value="1"/>
</dbReference>
<evidence type="ECO:0000256" key="26">
    <source>
        <dbReference type="ARBA" id="ARBA00048891"/>
    </source>
</evidence>
<evidence type="ECO:0000256" key="20">
    <source>
        <dbReference type="ARBA" id="ARBA00023065"/>
    </source>
</evidence>